<dbReference type="Gene3D" id="1.10.10.60">
    <property type="entry name" value="Homeodomain-like"/>
    <property type="match status" value="1"/>
</dbReference>
<dbReference type="PRINTS" id="PR00032">
    <property type="entry name" value="HTHARAC"/>
</dbReference>
<accession>A0A4S2CU14</accession>
<feature type="domain" description="HTH araC/xylS-type" evidence="4">
    <location>
        <begin position="81"/>
        <end position="180"/>
    </location>
</feature>
<evidence type="ECO:0000259" key="4">
    <source>
        <dbReference type="PROSITE" id="PS01124"/>
    </source>
</evidence>
<dbReference type="Proteomes" id="UP000306631">
    <property type="component" value="Unassembled WGS sequence"/>
</dbReference>
<dbReference type="SUPFAM" id="SSF46689">
    <property type="entry name" value="Homeodomain-like"/>
    <property type="match status" value="2"/>
</dbReference>
<evidence type="ECO:0000256" key="1">
    <source>
        <dbReference type="ARBA" id="ARBA00023015"/>
    </source>
</evidence>
<dbReference type="InterPro" id="IPR009057">
    <property type="entry name" value="Homeodomain-like_sf"/>
</dbReference>
<dbReference type="PANTHER" id="PTHR46796">
    <property type="entry name" value="HTH-TYPE TRANSCRIPTIONAL ACTIVATOR RHAS-RELATED"/>
    <property type="match status" value="1"/>
</dbReference>
<proteinExistence type="predicted"/>
<reference evidence="5 6" key="1">
    <citation type="submission" date="2019-04" db="EMBL/GenBank/DDBJ databases">
        <title>Microbes associate with the intestines of laboratory mice.</title>
        <authorList>
            <person name="Navarre W."/>
            <person name="Wong E."/>
            <person name="Huang K."/>
            <person name="Tropini C."/>
            <person name="Ng K."/>
            <person name="Yu B."/>
        </authorList>
    </citation>
    <scope>NUCLEOTIDE SEQUENCE [LARGE SCALE GENOMIC DNA]</scope>
    <source>
        <strain evidence="5 6">NM62_B4-13</strain>
    </source>
</reference>
<evidence type="ECO:0000256" key="3">
    <source>
        <dbReference type="ARBA" id="ARBA00023163"/>
    </source>
</evidence>
<dbReference type="InterPro" id="IPR050204">
    <property type="entry name" value="AraC_XylS_family_regulators"/>
</dbReference>
<dbReference type="Pfam" id="PF12833">
    <property type="entry name" value="HTH_18"/>
    <property type="match status" value="1"/>
</dbReference>
<comment type="caution">
    <text evidence="5">The sequence shown here is derived from an EMBL/GenBank/DDBJ whole genome shotgun (WGS) entry which is preliminary data.</text>
</comment>
<evidence type="ECO:0000256" key="2">
    <source>
        <dbReference type="ARBA" id="ARBA00023125"/>
    </source>
</evidence>
<dbReference type="InterPro" id="IPR020449">
    <property type="entry name" value="Tscrpt_reg_AraC-type_HTH"/>
</dbReference>
<sequence>MDVIERGLNLPDSSATPGAGYVDGADDGDGHLLAWSLALLTRMRHCSCHGTLGEGVGGSREEVLARARIRPQGAAASRLVERARDWIERHIDDEDLSVDRLAFALNMSRTSLHRKLVASIGHPPGELIRLVRLQLAHRLLRDGEGNVSEVAYAVGFVSLSGFSRAYRHHYGEPPSSMRGGCCARPAPRRAVATDG</sequence>
<keyword evidence="2" id="KW-0238">DNA-binding</keyword>
<evidence type="ECO:0000313" key="5">
    <source>
        <dbReference type="EMBL" id="TGY31931.1"/>
    </source>
</evidence>
<gene>
    <name evidence="5" type="ORF">E5352_17725</name>
</gene>
<dbReference type="PROSITE" id="PS01124">
    <property type="entry name" value="HTH_ARAC_FAMILY_2"/>
    <property type="match status" value="1"/>
</dbReference>
<dbReference type="EMBL" id="SRYW01000021">
    <property type="protein sequence ID" value="TGY31931.1"/>
    <property type="molecule type" value="Genomic_DNA"/>
</dbReference>
<name>A0A4S2CU14_STEMA</name>
<dbReference type="GO" id="GO:0043565">
    <property type="term" value="F:sequence-specific DNA binding"/>
    <property type="evidence" value="ECO:0007669"/>
    <property type="project" value="InterPro"/>
</dbReference>
<keyword evidence="1" id="KW-0805">Transcription regulation</keyword>
<dbReference type="AlphaFoldDB" id="A0A4S2CU14"/>
<keyword evidence="3" id="KW-0804">Transcription</keyword>
<dbReference type="RefSeq" id="WP_017355686.1">
    <property type="nucleotide sequence ID" value="NZ_SRYW01000021.1"/>
</dbReference>
<dbReference type="InterPro" id="IPR018060">
    <property type="entry name" value="HTH_AraC"/>
</dbReference>
<evidence type="ECO:0000313" key="6">
    <source>
        <dbReference type="Proteomes" id="UP000306631"/>
    </source>
</evidence>
<dbReference type="OrthoDB" id="34150at2"/>
<dbReference type="PROSITE" id="PS00041">
    <property type="entry name" value="HTH_ARAC_FAMILY_1"/>
    <property type="match status" value="1"/>
</dbReference>
<organism evidence="5 6">
    <name type="scientific">Stenotrophomonas maltophilia</name>
    <name type="common">Pseudomonas maltophilia</name>
    <name type="synonym">Xanthomonas maltophilia</name>
    <dbReference type="NCBI Taxonomy" id="40324"/>
    <lineage>
        <taxon>Bacteria</taxon>
        <taxon>Pseudomonadati</taxon>
        <taxon>Pseudomonadota</taxon>
        <taxon>Gammaproteobacteria</taxon>
        <taxon>Lysobacterales</taxon>
        <taxon>Lysobacteraceae</taxon>
        <taxon>Stenotrophomonas</taxon>
        <taxon>Stenotrophomonas maltophilia group</taxon>
    </lineage>
</organism>
<dbReference type="GO" id="GO:0003700">
    <property type="term" value="F:DNA-binding transcription factor activity"/>
    <property type="evidence" value="ECO:0007669"/>
    <property type="project" value="InterPro"/>
</dbReference>
<dbReference type="SMART" id="SM00342">
    <property type="entry name" value="HTH_ARAC"/>
    <property type="match status" value="1"/>
</dbReference>
<dbReference type="InterPro" id="IPR018062">
    <property type="entry name" value="HTH_AraC-typ_CS"/>
</dbReference>
<protein>
    <submittedName>
        <fullName evidence="5">AraC family transcriptional regulator</fullName>
    </submittedName>
</protein>